<proteinExistence type="predicted"/>
<dbReference type="Proteomes" id="UP000182025">
    <property type="component" value="Unassembled WGS sequence"/>
</dbReference>
<reference evidence="2" key="1">
    <citation type="submission" date="2016-10" db="EMBL/GenBank/DDBJ databases">
        <authorList>
            <person name="Varghese N."/>
            <person name="Submissions S."/>
        </authorList>
    </citation>
    <scope>NUCLEOTIDE SEQUENCE [LARGE SCALE GENOMIC DNA]</scope>
    <source>
        <strain evidence="2">JCM 15604</strain>
    </source>
</reference>
<keyword evidence="2" id="KW-1185">Reference proteome</keyword>
<name>A0A1I5PCB8_9GAMM</name>
<dbReference type="RefSeq" id="WP_241519870.1">
    <property type="nucleotide sequence ID" value="NZ_FOXK01000002.1"/>
</dbReference>
<accession>A0A1I5PCB8</accession>
<organism evidence="1 2">
    <name type="scientific">Ectopseudomonas toyotomiensis</name>
    <dbReference type="NCBI Taxonomy" id="554344"/>
    <lineage>
        <taxon>Bacteria</taxon>
        <taxon>Pseudomonadati</taxon>
        <taxon>Pseudomonadota</taxon>
        <taxon>Gammaproteobacteria</taxon>
        <taxon>Pseudomonadales</taxon>
        <taxon>Pseudomonadaceae</taxon>
        <taxon>Ectopseudomonas</taxon>
    </lineage>
</organism>
<gene>
    <name evidence="1" type="ORF">SAMN05216177_102246</name>
</gene>
<dbReference type="AlphaFoldDB" id="A0A1I5PCB8"/>
<protein>
    <submittedName>
        <fullName evidence="1">Uncharacterized protein</fullName>
    </submittedName>
</protein>
<evidence type="ECO:0000313" key="1">
    <source>
        <dbReference type="EMBL" id="SFP31758.1"/>
    </source>
</evidence>
<sequence>MSLEHIRNYYGVPAKKGGRVNAYGKSGTITGTSNAHLLIKLDGEKHSNPYHPTDGIEYLEPEPKRSSTNIIAYCWAGGLIQFGPSVPDGAIGIARGEESKVREVIETTARHAKDNERLLVPGVPEAANEREGLAALARYIQWLGERNGPGFRAMGA</sequence>
<dbReference type="EMBL" id="FOXK01000002">
    <property type="protein sequence ID" value="SFP31758.1"/>
    <property type="molecule type" value="Genomic_DNA"/>
</dbReference>
<evidence type="ECO:0000313" key="2">
    <source>
        <dbReference type="Proteomes" id="UP000182025"/>
    </source>
</evidence>